<reference evidence="2 3" key="1">
    <citation type="submission" date="2020-03" db="EMBL/GenBank/DDBJ databases">
        <title>Genomic Encyclopedia of Type Strains, Phase IV (KMG-IV): sequencing the most valuable type-strain genomes for metagenomic binning, comparative biology and taxonomic classification.</title>
        <authorList>
            <person name="Goeker M."/>
        </authorList>
    </citation>
    <scope>NUCLEOTIDE SEQUENCE [LARGE SCALE GENOMIC DNA]</scope>
    <source>
        <strain evidence="2 3">DSM 105096</strain>
    </source>
</reference>
<evidence type="ECO:0000313" key="2">
    <source>
        <dbReference type="EMBL" id="NJC28378.1"/>
    </source>
</evidence>
<keyword evidence="1" id="KW-0732">Signal</keyword>
<feature type="chain" id="PRO_5045185297" description="Aspartyl protease" evidence="1">
    <location>
        <begin position="35"/>
        <end position="328"/>
    </location>
</feature>
<dbReference type="EMBL" id="JAATJH010000011">
    <property type="protein sequence ID" value="NJC28378.1"/>
    <property type="molecule type" value="Genomic_DNA"/>
</dbReference>
<keyword evidence="3" id="KW-1185">Reference proteome</keyword>
<dbReference type="Proteomes" id="UP000770785">
    <property type="component" value="Unassembled WGS sequence"/>
</dbReference>
<accession>A0ABX0XHR1</accession>
<dbReference type="InterPro" id="IPR021109">
    <property type="entry name" value="Peptidase_aspartic_dom_sf"/>
</dbReference>
<feature type="signal peptide" evidence="1">
    <location>
        <begin position="1"/>
        <end position="34"/>
    </location>
</feature>
<organism evidence="2 3">
    <name type="scientific">Neolewinella antarctica</name>
    <dbReference type="NCBI Taxonomy" id="442734"/>
    <lineage>
        <taxon>Bacteria</taxon>
        <taxon>Pseudomonadati</taxon>
        <taxon>Bacteroidota</taxon>
        <taxon>Saprospiria</taxon>
        <taxon>Saprospirales</taxon>
        <taxon>Lewinellaceae</taxon>
        <taxon>Neolewinella</taxon>
    </lineage>
</organism>
<dbReference type="SUPFAM" id="SSF50630">
    <property type="entry name" value="Acid proteases"/>
    <property type="match status" value="2"/>
</dbReference>
<dbReference type="Gene3D" id="2.40.70.10">
    <property type="entry name" value="Acid Proteases"/>
    <property type="match status" value="2"/>
</dbReference>
<dbReference type="Pfam" id="PF13650">
    <property type="entry name" value="Asp_protease_2"/>
    <property type="match status" value="2"/>
</dbReference>
<name>A0ABX0XHR1_9BACT</name>
<evidence type="ECO:0000256" key="1">
    <source>
        <dbReference type="SAM" id="SignalP"/>
    </source>
</evidence>
<evidence type="ECO:0008006" key="4">
    <source>
        <dbReference type="Google" id="ProtNLM"/>
    </source>
</evidence>
<evidence type="ECO:0000313" key="3">
    <source>
        <dbReference type="Proteomes" id="UP000770785"/>
    </source>
</evidence>
<comment type="caution">
    <text evidence="2">The sequence shown here is derived from an EMBL/GenBank/DDBJ whole genome shotgun (WGS) entry which is preliminary data.</text>
</comment>
<proteinExistence type="predicted"/>
<dbReference type="RefSeq" id="WP_168040341.1">
    <property type="nucleotide sequence ID" value="NZ_JAATJH010000011.1"/>
</dbReference>
<gene>
    <name evidence="2" type="ORF">GGR27_003901</name>
</gene>
<protein>
    <recommendedName>
        <fullName evidence="4">Aspartyl protease</fullName>
    </recommendedName>
</protein>
<sequence>MYASFRLRTLANASFIPFLLYCSLLLTSATPLQASSQNSTVIPFTEVGGQLLIDAVVDGRTGKLILDTGAEGLVLNQKYFSGCARNHTNSKGLFGDVEAAQAWVRQLSVGGLELVPTRAAVVDLEHLARNHDFQLLGLLGHATLKAYAITLDYRNQVVVFSPANAFSPFAGQYADSFAFELENFIPVIEVTLAGRSLRMGLDTGAEYNLLDPRHADHATPYFKRERKVRVLSADGRSARIRGGKLYRVLLGQRHTCAAMGTLVVDLSHLEDIYGTELDGILGREFLGPWVFTIDYPRRMLYVHRFTPAPVPVPAVDRGIPWASFRTPF</sequence>